<accession>A0A1B8GMC3</accession>
<dbReference type="RefSeq" id="XP_018130726.1">
    <property type="nucleotide sequence ID" value="XM_018274942.2"/>
</dbReference>
<evidence type="ECO:0000256" key="7">
    <source>
        <dbReference type="SAM" id="Phobius"/>
    </source>
</evidence>
<dbReference type="InterPro" id="IPR036259">
    <property type="entry name" value="MFS_trans_sf"/>
</dbReference>
<evidence type="ECO:0000259" key="8">
    <source>
        <dbReference type="PROSITE" id="PS50850"/>
    </source>
</evidence>
<feature type="transmembrane region" description="Helical" evidence="7">
    <location>
        <begin position="452"/>
        <end position="473"/>
    </location>
</feature>
<dbReference type="InterPro" id="IPR011701">
    <property type="entry name" value="MFS"/>
</dbReference>
<name>A0A1B8GMC3_9PEZI</name>
<dbReference type="EMBL" id="KV460225">
    <property type="protein sequence ID" value="OBT96993.1"/>
    <property type="molecule type" value="Genomic_DNA"/>
</dbReference>
<dbReference type="FunFam" id="1.20.1720.10:FF:000009">
    <property type="entry name" value="MFS multidrug transporter"/>
    <property type="match status" value="1"/>
</dbReference>
<dbReference type="OrthoDB" id="440553at2759"/>
<feature type="transmembrane region" description="Helical" evidence="7">
    <location>
        <begin position="243"/>
        <end position="264"/>
    </location>
</feature>
<dbReference type="Gene3D" id="1.20.1720.10">
    <property type="entry name" value="Multidrug resistance protein D"/>
    <property type="match status" value="1"/>
</dbReference>
<evidence type="ECO:0000313" key="9">
    <source>
        <dbReference type="EMBL" id="OBT96993.1"/>
    </source>
</evidence>
<keyword evidence="5 7" id="KW-0472">Membrane</keyword>
<feature type="transmembrane region" description="Helical" evidence="7">
    <location>
        <begin position="157"/>
        <end position="174"/>
    </location>
</feature>
<dbReference type="GO" id="GO:0005886">
    <property type="term" value="C:plasma membrane"/>
    <property type="evidence" value="ECO:0007669"/>
    <property type="project" value="TreeGrafter"/>
</dbReference>
<reference evidence="10" key="2">
    <citation type="journal article" date="2018" name="Nat. Commun.">
        <title>Extreme sensitivity to ultraviolet light in the fungal pathogen causing white-nose syndrome of bats.</title>
        <authorList>
            <person name="Palmer J.M."/>
            <person name="Drees K.P."/>
            <person name="Foster J.T."/>
            <person name="Lindner D.L."/>
        </authorList>
    </citation>
    <scope>NUCLEOTIDE SEQUENCE [LARGE SCALE GENOMIC DNA]</scope>
    <source>
        <strain evidence="10">UAMH 10579</strain>
    </source>
</reference>
<feature type="transmembrane region" description="Helical" evidence="7">
    <location>
        <begin position="494"/>
        <end position="512"/>
    </location>
</feature>
<keyword evidence="10" id="KW-1185">Reference proteome</keyword>
<keyword evidence="3 7" id="KW-0812">Transmembrane</keyword>
<feature type="transmembrane region" description="Helical" evidence="7">
    <location>
        <begin position="215"/>
        <end position="237"/>
    </location>
</feature>
<feature type="region of interest" description="Disordered" evidence="6">
    <location>
        <begin position="1"/>
        <end position="73"/>
    </location>
</feature>
<feature type="transmembrane region" description="Helical" evidence="7">
    <location>
        <begin position="180"/>
        <end position="203"/>
    </location>
</feature>
<dbReference type="Gene3D" id="1.20.1250.20">
    <property type="entry name" value="MFS general substrate transporter like domains"/>
    <property type="match status" value="1"/>
</dbReference>
<dbReference type="PANTHER" id="PTHR23502">
    <property type="entry name" value="MAJOR FACILITATOR SUPERFAMILY"/>
    <property type="match status" value="1"/>
</dbReference>
<comment type="subcellular location">
    <subcellularLocation>
        <location evidence="1">Membrane</location>
        <topology evidence="1">Multi-pass membrane protein</topology>
    </subcellularLocation>
</comment>
<sequence>MAHTNEDLGESEKGAVGTMPEETDVATVINKEALSSNEGNGSETPSEAAVQTVPLPDSDPASEPPSEAPIESTDASTGAYSVFTVTQKKMIVLTASLASLFSPMATAIYYPSLTTMAKDLHVSDAKINLTVTLFLVIQGIAPAFFADIADRAGRRPIYAICYLIFNIANIGLALETNYTALLILRMVQSAGSSSTVSLANGVVGDIITSAERGTYIAFSSLAGIFGPMIAPVLGGAIAQYAGWHFLFWFQLIFSSAVFVPLLLFMPETCRAVVDDGSIPPPKWSRNFTDTWRHRNRTKRGLVVDKIKQERIRERYRIGFPNPLATLRVVSDKATAIILICTGVGIGCFYAISTGAATAFSKHYNFDPVQISLMFIPIGAGSILSALTSGRLIDWNYRRHAHRLGITVVKNQRQDLRNFPIESARLQVGFPMLFLAGAAVMSYGWAIRAGAPLAAPIVVLFVAGFALTFTFQVLNVLLVDMWPGKAAVATSANNLVRCEIGAVFTGVIGPLTGRVGEGWAYTILAAGLVGVAPVLVVVMRRGVRWRGVRREREERKEGVRGPPREEGEGGGG</sequence>
<organism evidence="9 10">
    <name type="scientific">Pseudogymnoascus verrucosus</name>
    <dbReference type="NCBI Taxonomy" id="342668"/>
    <lineage>
        <taxon>Eukaryota</taxon>
        <taxon>Fungi</taxon>
        <taxon>Dikarya</taxon>
        <taxon>Ascomycota</taxon>
        <taxon>Pezizomycotina</taxon>
        <taxon>Leotiomycetes</taxon>
        <taxon>Thelebolales</taxon>
        <taxon>Thelebolaceae</taxon>
        <taxon>Pseudogymnoascus</taxon>
    </lineage>
</organism>
<evidence type="ECO:0000256" key="1">
    <source>
        <dbReference type="ARBA" id="ARBA00004141"/>
    </source>
</evidence>
<feature type="domain" description="Major facilitator superfamily (MFS) profile" evidence="8">
    <location>
        <begin position="91"/>
        <end position="543"/>
    </location>
</feature>
<dbReference type="InterPro" id="IPR020846">
    <property type="entry name" value="MFS_dom"/>
</dbReference>
<dbReference type="AlphaFoldDB" id="A0A1B8GMC3"/>
<keyword evidence="2" id="KW-0813">Transport</keyword>
<feature type="compositionally biased region" description="Basic and acidic residues" evidence="6">
    <location>
        <begin position="1"/>
        <end position="13"/>
    </location>
</feature>
<keyword evidence="4 7" id="KW-1133">Transmembrane helix</keyword>
<feature type="compositionally biased region" description="Polar residues" evidence="6">
    <location>
        <begin position="33"/>
        <end position="45"/>
    </location>
</feature>
<gene>
    <name evidence="9" type="ORF">VE01_05478</name>
</gene>
<proteinExistence type="predicted"/>
<evidence type="ECO:0000256" key="4">
    <source>
        <dbReference type="ARBA" id="ARBA00022989"/>
    </source>
</evidence>
<evidence type="ECO:0000313" key="10">
    <source>
        <dbReference type="Proteomes" id="UP000091956"/>
    </source>
</evidence>
<dbReference type="GeneID" id="28838864"/>
<feature type="transmembrane region" description="Helical" evidence="7">
    <location>
        <begin position="518"/>
        <end position="538"/>
    </location>
</feature>
<evidence type="ECO:0000256" key="6">
    <source>
        <dbReference type="SAM" id="MobiDB-lite"/>
    </source>
</evidence>
<dbReference type="PANTHER" id="PTHR23502:SF51">
    <property type="entry name" value="QUINIDINE RESISTANCE PROTEIN 1-RELATED"/>
    <property type="match status" value="1"/>
</dbReference>
<feature type="transmembrane region" description="Helical" evidence="7">
    <location>
        <begin position="371"/>
        <end position="392"/>
    </location>
</feature>
<feature type="transmembrane region" description="Helical" evidence="7">
    <location>
        <begin position="425"/>
        <end position="446"/>
    </location>
</feature>
<feature type="transmembrane region" description="Helical" evidence="7">
    <location>
        <begin position="125"/>
        <end position="145"/>
    </location>
</feature>
<protein>
    <recommendedName>
        <fullName evidence="8">Major facilitator superfamily (MFS) profile domain-containing protein</fullName>
    </recommendedName>
</protein>
<evidence type="ECO:0000256" key="5">
    <source>
        <dbReference type="ARBA" id="ARBA00023136"/>
    </source>
</evidence>
<evidence type="ECO:0000256" key="3">
    <source>
        <dbReference type="ARBA" id="ARBA00022692"/>
    </source>
</evidence>
<dbReference type="SUPFAM" id="SSF103473">
    <property type="entry name" value="MFS general substrate transporter"/>
    <property type="match status" value="1"/>
</dbReference>
<dbReference type="STRING" id="342668.A0A1B8GMC3"/>
<reference evidence="9 10" key="1">
    <citation type="submission" date="2016-03" db="EMBL/GenBank/DDBJ databases">
        <title>Comparative genomics of Pseudogymnoascus destructans, the fungus causing white-nose syndrome of bats.</title>
        <authorList>
            <person name="Palmer J.M."/>
            <person name="Drees K.P."/>
            <person name="Foster J.T."/>
            <person name="Lindner D.L."/>
        </authorList>
    </citation>
    <scope>NUCLEOTIDE SEQUENCE [LARGE SCALE GENOMIC DNA]</scope>
    <source>
        <strain evidence="9 10">UAMH 10579</strain>
    </source>
</reference>
<feature type="region of interest" description="Disordered" evidence="6">
    <location>
        <begin position="550"/>
        <end position="571"/>
    </location>
</feature>
<feature type="transmembrane region" description="Helical" evidence="7">
    <location>
        <begin position="90"/>
        <end position="110"/>
    </location>
</feature>
<dbReference type="Pfam" id="PF07690">
    <property type="entry name" value="MFS_1"/>
    <property type="match status" value="1"/>
</dbReference>
<dbReference type="Proteomes" id="UP000091956">
    <property type="component" value="Unassembled WGS sequence"/>
</dbReference>
<feature type="transmembrane region" description="Helical" evidence="7">
    <location>
        <begin position="333"/>
        <end position="351"/>
    </location>
</feature>
<evidence type="ECO:0000256" key="2">
    <source>
        <dbReference type="ARBA" id="ARBA00022448"/>
    </source>
</evidence>
<dbReference type="PROSITE" id="PS50850">
    <property type="entry name" value="MFS"/>
    <property type="match status" value="1"/>
</dbReference>
<dbReference type="GO" id="GO:0022857">
    <property type="term" value="F:transmembrane transporter activity"/>
    <property type="evidence" value="ECO:0007669"/>
    <property type="project" value="InterPro"/>
</dbReference>